<name>A0A8S5N5Q3_9CAUD</name>
<organism evidence="1">
    <name type="scientific">Myoviridae sp. ctO4916</name>
    <dbReference type="NCBI Taxonomy" id="2826645"/>
    <lineage>
        <taxon>Viruses</taxon>
        <taxon>Duplodnaviria</taxon>
        <taxon>Heunggongvirae</taxon>
        <taxon>Uroviricota</taxon>
        <taxon>Caudoviricetes</taxon>
    </lineage>
</organism>
<evidence type="ECO:0000313" key="1">
    <source>
        <dbReference type="EMBL" id="DAD89483.1"/>
    </source>
</evidence>
<dbReference type="Gene3D" id="1.10.287.1080">
    <property type="entry name" value="MazG-like"/>
    <property type="match status" value="1"/>
</dbReference>
<proteinExistence type="predicted"/>
<accession>A0A8S5N5Q3</accession>
<reference evidence="1" key="1">
    <citation type="journal article" date="2021" name="Proc. Natl. Acad. Sci. U.S.A.">
        <title>A Catalog of Tens of Thousands of Viruses from Human Metagenomes Reveals Hidden Associations with Chronic Diseases.</title>
        <authorList>
            <person name="Tisza M.J."/>
            <person name="Buck C.B."/>
        </authorList>
    </citation>
    <scope>NUCLEOTIDE SEQUENCE</scope>
    <source>
        <strain evidence="1">CtO4916</strain>
    </source>
</reference>
<dbReference type="EMBL" id="BK015062">
    <property type="protein sequence ID" value="DAD89483.1"/>
    <property type="molecule type" value="Genomic_DNA"/>
</dbReference>
<protein>
    <submittedName>
        <fullName evidence="1">NTP-PPase-like protein</fullName>
    </submittedName>
</protein>
<sequence length="187" mass="21919">MCKTTDIIDTRLWQKLSARIHKASVSKGFWDEDHPLNHCIMLVVCELCEAIDADRKGRYAKKIVAIDQLYDHAFPIVYETHIKGSVEEELADTAMRLLDIIARMGWVIDDIVRPSCVSFSNYGSFPLLCYSITEDLVCREFGDRYAVLWAFYKVLAIAYQYDIDLLEYIELKMRYNKHRPKLHGRRY</sequence>